<gene>
    <name evidence="1" type="ORF">UVI_02060740</name>
</gene>
<reference evidence="2" key="1">
    <citation type="journal article" date="2016" name="Genome Announc.">
        <title>Genome sequence of Ustilaginoidea virens IPU010, a rice pathogenic fungus causing false smut.</title>
        <authorList>
            <person name="Kumagai T."/>
            <person name="Ishii T."/>
            <person name="Terai G."/>
            <person name="Umemura M."/>
            <person name="Machida M."/>
            <person name="Asai K."/>
        </authorList>
    </citation>
    <scope>NUCLEOTIDE SEQUENCE [LARGE SCALE GENOMIC DNA]</scope>
    <source>
        <strain evidence="2">IPU010</strain>
    </source>
</reference>
<dbReference type="Gene3D" id="3.40.50.720">
    <property type="entry name" value="NAD(P)-binding Rossmann-like Domain"/>
    <property type="match status" value="1"/>
</dbReference>
<dbReference type="EMBL" id="BBTG02000064">
    <property type="protein sequence ID" value="GAO20163.1"/>
    <property type="molecule type" value="Genomic_DNA"/>
</dbReference>
<proteinExistence type="predicted"/>
<accession>A0A1B5L8R9</accession>
<dbReference type="AlphaFoldDB" id="A0A1B5L8R9"/>
<sequence>MASVSKTVLATGFSSGLGFEVLRQLLDRSTPYNIIFGARDREAAIDAVSKLQYDDAVNAVIVLPLELSDMKTIDYLVLNAAIFKGTVEEDEDSYGSRWCEAAVIDDGKLVASKTRIVMVSSAALIYVEDPDDLDDLLQPGSGFDGFFVYAGSKFNQCVVIAVSLGLVPNTGLGRERGSKTSGILPDAKSARQGAANILKGLLRDDLPEDPDRIFLTSWGEWWDTYFIRPGRAGRGGWHILGTGGRGGFAAR</sequence>
<organism evidence="1 2">
    <name type="scientific">Ustilaginoidea virens</name>
    <name type="common">Rice false smut fungus</name>
    <name type="synonym">Villosiclava virens</name>
    <dbReference type="NCBI Taxonomy" id="1159556"/>
    <lineage>
        <taxon>Eukaryota</taxon>
        <taxon>Fungi</taxon>
        <taxon>Dikarya</taxon>
        <taxon>Ascomycota</taxon>
        <taxon>Pezizomycotina</taxon>
        <taxon>Sordariomycetes</taxon>
        <taxon>Hypocreomycetidae</taxon>
        <taxon>Hypocreales</taxon>
        <taxon>Clavicipitaceae</taxon>
        <taxon>Ustilaginoidea</taxon>
    </lineage>
</organism>
<protein>
    <submittedName>
        <fullName evidence="1">Uncharacterized protein</fullName>
    </submittedName>
</protein>
<evidence type="ECO:0000313" key="2">
    <source>
        <dbReference type="Proteomes" id="UP000054053"/>
    </source>
</evidence>
<evidence type="ECO:0000313" key="1">
    <source>
        <dbReference type="EMBL" id="GAO20163.1"/>
    </source>
</evidence>
<dbReference type="Proteomes" id="UP000054053">
    <property type="component" value="Unassembled WGS sequence"/>
</dbReference>
<dbReference type="SUPFAM" id="SSF51735">
    <property type="entry name" value="NAD(P)-binding Rossmann-fold domains"/>
    <property type="match status" value="1"/>
</dbReference>
<dbReference type="InterPro" id="IPR036291">
    <property type="entry name" value="NAD(P)-bd_dom_sf"/>
</dbReference>
<comment type="caution">
    <text evidence="1">The sequence shown here is derived from an EMBL/GenBank/DDBJ whole genome shotgun (WGS) entry which is preliminary data.</text>
</comment>
<name>A0A1B5L8R9_USTVR</name>